<name>A0A381IMG9_AMIAI</name>
<dbReference type="Pfam" id="PF08808">
    <property type="entry name" value="RES"/>
    <property type="match status" value="1"/>
</dbReference>
<dbReference type="AlphaFoldDB" id="A0A381IMG9"/>
<reference evidence="2 3" key="1">
    <citation type="submission" date="2018-06" db="EMBL/GenBank/DDBJ databases">
        <authorList>
            <consortium name="Pathogen Informatics"/>
            <person name="Doyle S."/>
        </authorList>
    </citation>
    <scope>NUCLEOTIDE SEQUENCE [LARGE SCALE GENOMIC DNA]</scope>
    <source>
        <strain evidence="2 3">NCTC10684</strain>
    </source>
</reference>
<dbReference type="InterPro" id="IPR014914">
    <property type="entry name" value="RES_dom"/>
</dbReference>
<evidence type="ECO:0000313" key="2">
    <source>
        <dbReference type="EMBL" id="SUY29095.1"/>
    </source>
</evidence>
<evidence type="ECO:0000259" key="1">
    <source>
        <dbReference type="SMART" id="SM00953"/>
    </source>
</evidence>
<dbReference type="RefSeq" id="WP_115734353.1">
    <property type="nucleotide sequence ID" value="NZ_BAAAVY010000014.1"/>
</dbReference>
<accession>A0A381IMG9</accession>
<dbReference type="OrthoDB" id="648213at2"/>
<dbReference type="SMART" id="SM00953">
    <property type="entry name" value="RES"/>
    <property type="match status" value="1"/>
</dbReference>
<dbReference type="EMBL" id="UFSM01000003">
    <property type="protein sequence ID" value="SUY29095.1"/>
    <property type="molecule type" value="Genomic_DNA"/>
</dbReference>
<protein>
    <submittedName>
        <fullName evidence="2">Uncharacterized conserved protein</fullName>
    </submittedName>
</protein>
<dbReference type="Proteomes" id="UP000254701">
    <property type="component" value="Unassembled WGS sequence"/>
</dbReference>
<sequence>MPEAGLQQQRTLWRAFVPRWAHMPLSGEGAARFGGRWNPVGAVTLYAACELSTAWAEYNQGFVQHPALIAQLELSDARLADLTDAAILQELGVDAGIHRCEWRADLDEGRVPQTHLLRQRLLVEGFDGVVYPSFMSPGGSCVALWHWNGPGQPSLKVIDPDQRLPKTPASWL</sequence>
<evidence type="ECO:0000313" key="3">
    <source>
        <dbReference type="Proteomes" id="UP000254701"/>
    </source>
</evidence>
<gene>
    <name evidence="2" type="ORF">NCTC10684_05327</name>
</gene>
<organism evidence="2 3">
    <name type="scientific">Aminobacter aminovorans</name>
    <name type="common">Chelatobacter heintzii</name>
    <dbReference type="NCBI Taxonomy" id="83263"/>
    <lineage>
        <taxon>Bacteria</taxon>
        <taxon>Pseudomonadati</taxon>
        <taxon>Pseudomonadota</taxon>
        <taxon>Alphaproteobacteria</taxon>
        <taxon>Hyphomicrobiales</taxon>
        <taxon>Phyllobacteriaceae</taxon>
        <taxon>Aminobacter</taxon>
    </lineage>
</organism>
<proteinExistence type="predicted"/>
<feature type="domain" description="RES" evidence="1">
    <location>
        <begin position="24"/>
        <end position="159"/>
    </location>
</feature>